<reference evidence="2" key="1">
    <citation type="journal article" date="2019" name="Int. J. Syst. Evol. Microbiol.">
        <title>The Global Catalogue of Microorganisms (GCM) 10K type strain sequencing project: providing services to taxonomists for standard genome sequencing and annotation.</title>
        <authorList>
            <consortium name="The Broad Institute Genomics Platform"/>
            <consortium name="The Broad Institute Genome Sequencing Center for Infectious Disease"/>
            <person name="Wu L."/>
            <person name="Ma J."/>
        </authorList>
    </citation>
    <scope>NUCLEOTIDE SEQUENCE [LARGE SCALE GENOMIC DNA]</scope>
    <source>
        <strain evidence="2">CCUG 52478</strain>
    </source>
</reference>
<dbReference type="RefSeq" id="WP_367917475.1">
    <property type="nucleotide sequence ID" value="NZ_BAABAC010000005.1"/>
</dbReference>
<keyword evidence="2" id="KW-1185">Reference proteome</keyword>
<evidence type="ECO:0000313" key="1">
    <source>
        <dbReference type="EMBL" id="MFD1247055.1"/>
    </source>
</evidence>
<name>A0ABW3VY51_9ACTN</name>
<dbReference type="Proteomes" id="UP001597229">
    <property type="component" value="Unassembled WGS sequence"/>
</dbReference>
<gene>
    <name evidence="1" type="ORF">ACFQ3F_04590</name>
</gene>
<sequence>MSGADAGWQGRRFAMTVLGGVVVSLALLAVLLATATTPGQARAQRAIPDLPPPTMAVTGGSRAGVLALPRGAIATDGDGRTWVRVWTGRRSHRVQVHEVRSDLPQLAEVTGDGLRAGDLVELVAPDEADAPPRIGA</sequence>
<protein>
    <submittedName>
        <fullName evidence="1">Uncharacterized protein</fullName>
    </submittedName>
</protein>
<dbReference type="EMBL" id="JBHTLX010000005">
    <property type="protein sequence ID" value="MFD1247055.1"/>
    <property type="molecule type" value="Genomic_DNA"/>
</dbReference>
<evidence type="ECO:0000313" key="2">
    <source>
        <dbReference type="Proteomes" id="UP001597229"/>
    </source>
</evidence>
<comment type="caution">
    <text evidence="1">The sequence shown here is derived from an EMBL/GenBank/DDBJ whole genome shotgun (WGS) entry which is preliminary data.</text>
</comment>
<proteinExistence type="predicted"/>
<organism evidence="1 2">
    <name type="scientific">Nocardioides ginsengisoli</name>
    <dbReference type="NCBI Taxonomy" id="363868"/>
    <lineage>
        <taxon>Bacteria</taxon>
        <taxon>Bacillati</taxon>
        <taxon>Actinomycetota</taxon>
        <taxon>Actinomycetes</taxon>
        <taxon>Propionibacteriales</taxon>
        <taxon>Nocardioidaceae</taxon>
        <taxon>Nocardioides</taxon>
    </lineage>
</organism>
<accession>A0ABW3VY51</accession>